<evidence type="ECO:0000256" key="2">
    <source>
        <dbReference type="ARBA" id="ARBA00022723"/>
    </source>
</evidence>
<evidence type="ECO:0000259" key="6">
    <source>
        <dbReference type="PROSITE" id="PS51891"/>
    </source>
</evidence>
<name>A0A9W4UEW4_9PLEO</name>
<organism evidence="7 8">
    <name type="scientific">Periconia digitata</name>
    <dbReference type="NCBI Taxonomy" id="1303443"/>
    <lineage>
        <taxon>Eukaryota</taxon>
        <taxon>Fungi</taxon>
        <taxon>Dikarya</taxon>
        <taxon>Ascomycota</taxon>
        <taxon>Pezizomycotina</taxon>
        <taxon>Dothideomycetes</taxon>
        <taxon>Pleosporomycetidae</taxon>
        <taxon>Pleosporales</taxon>
        <taxon>Massarineae</taxon>
        <taxon>Periconiaceae</taxon>
        <taxon>Periconia</taxon>
    </lineage>
</organism>
<gene>
    <name evidence="7" type="ORF">PDIGIT_LOCUS7118</name>
</gene>
<keyword evidence="3" id="KW-0862">Zinc</keyword>
<dbReference type="Pfam" id="PF04828">
    <property type="entry name" value="GFA"/>
    <property type="match status" value="1"/>
</dbReference>
<dbReference type="PANTHER" id="PTHR33337">
    <property type="entry name" value="GFA DOMAIN-CONTAINING PROTEIN"/>
    <property type="match status" value="1"/>
</dbReference>
<dbReference type="PANTHER" id="PTHR33337:SF40">
    <property type="entry name" value="CENP-V_GFA DOMAIN-CONTAINING PROTEIN-RELATED"/>
    <property type="match status" value="1"/>
</dbReference>
<comment type="caution">
    <text evidence="7">The sequence shown here is derived from an EMBL/GenBank/DDBJ whole genome shotgun (WGS) entry which is preliminary data.</text>
</comment>
<accession>A0A9W4UEW4</accession>
<dbReference type="GO" id="GO:0046294">
    <property type="term" value="P:formaldehyde catabolic process"/>
    <property type="evidence" value="ECO:0007669"/>
    <property type="project" value="InterPro"/>
</dbReference>
<evidence type="ECO:0000313" key="8">
    <source>
        <dbReference type="Proteomes" id="UP001152607"/>
    </source>
</evidence>
<dbReference type="GO" id="GO:0051907">
    <property type="term" value="F:S-(hydroxymethyl)glutathione synthase activity"/>
    <property type="evidence" value="ECO:0007669"/>
    <property type="project" value="InterPro"/>
</dbReference>
<sequence>MAPTIIHPSLTTKKQPSSPSPSNGGTLTCHCSTAPVRVNLSSNVLHNHFCGCSKCWKPQGSLFSLVAVVPRDNLSITANGHKLFIVDKSAAIQRYACKDCRVHLFGRIEVDHAFKGLDFVHTELGEDKDAWQKPQFAAFVSSVIEQGFEPDKMGEVRGAFRNQGLECYDVLSPELMDLIAAFTARKNGATPSSKL</sequence>
<evidence type="ECO:0000256" key="3">
    <source>
        <dbReference type="ARBA" id="ARBA00022833"/>
    </source>
</evidence>
<dbReference type="EMBL" id="CAOQHR010000004">
    <property type="protein sequence ID" value="CAI6334064.1"/>
    <property type="molecule type" value="Genomic_DNA"/>
</dbReference>
<dbReference type="Gene3D" id="3.90.1590.10">
    <property type="entry name" value="glutathione-dependent formaldehyde- activating enzyme (gfa)"/>
    <property type="match status" value="1"/>
</dbReference>
<dbReference type="AlphaFoldDB" id="A0A9W4UEW4"/>
<dbReference type="NCBIfam" id="TIGR02820">
    <property type="entry name" value="formald_GSH"/>
    <property type="match status" value="1"/>
</dbReference>
<dbReference type="OrthoDB" id="3446116at2759"/>
<dbReference type="Proteomes" id="UP001152607">
    <property type="component" value="Unassembled WGS sequence"/>
</dbReference>
<proteinExistence type="inferred from homology"/>
<dbReference type="NCBIfam" id="NF003829">
    <property type="entry name" value="PRK05417.1"/>
    <property type="match status" value="1"/>
</dbReference>
<evidence type="ECO:0000313" key="7">
    <source>
        <dbReference type="EMBL" id="CAI6334064.1"/>
    </source>
</evidence>
<dbReference type="InterPro" id="IPR011057">
    <property type="entry name" value="Mss4-like_sf"/>
</dbReference>
<dbReference type="GO" id="GO:0008270">
    <property type="term" value="F:zinc ion binding"/>
    <property type="evidence" value="ECO:0007669"/>
    <property type="project" value="InterPro"/>
</dbReference>
<keyword evidence="4" id="KW-0456">Lyase</keyword>
<dbReference type="PROSITE" id="PS51891">
    <property type="entry name" value="CENP_V_GFA"/>
    <property type="match status" value="1"/>
</dbReference>
<evidence type="ECO:0000256" key="1">
    <source>
        <dbReference type="ARBA" id="ARBA00005495"/>
    </source>
</evidence>
<reference evidence="7" key="1">
    <citation type="submission" date="2023-01" db="EMBL/GenBank/DDBJ databases">
        <authorList>
            <person name="Van Ghelder C."/>
            <person name="Rancurel C."/>
        </authorList>
    </citation>
    <scope>NUCLEOTIDE SEQUENCE</scope>
    <source>
        <strain evidence="7">CNCM I-4278</strain>
    </source>
</reference>
<evidence type="ECO:0000256" key="5">
    <source>
        <dbReference type="SAM" id="MobiDB-lite"/>
    </source>
</evidence>
<keyword evidence="8" id="KW-1185">Reference proteome</keyword>
<dbReference type="SUPFAM" id="SSF51316">
    <property type="entry name" value="Mss4-like"/>
    <property type="match status" value="1"/>
</dbReference>
<feature type="region of interest" description="Disordered" evidence="5">
    <location>
        <begin position="1"/>
        <end position="22"/>
    </location>
</feature>
<keyword evidence="2" id="KW-0479">Metal-binding</keyword>
<evidence type="ECO:0000256" key="4">
    <source>
        <dbReference type="ARBA" id="ARBA00023239"/>
    </source>
</evidence>
<dbReference type="InterPro" id="IPR006913">
    <property type="entry name" value="CENP-V/GFA"/>
</dbReference>
<comment type="similarity">
    <text evidence="1">Belongs to the Gfa family.</text>
</comment>
<dbReference type="InterPro" id="IPR014185">
    <property type="entry name" value="Formald_GSH"/>
</dbReference>
<feature type="compositionally biased region" description="Low complexity" evidence="5">
    <location>
        <begin position="8"/>
        <end position="22"/>
    </location>
</feature>
<protein>
    <recommendedName>
        <fullName evidence="6">CENP-V/GFA domain-containing protein</fullName>
    </recommendedName>
</protein>
<feature type="domain" description="CENP-V/GFA" evidence="6">
    <location>
        <begin position="23"/>
        <end position="169"/>
    </location>
</feature>